<sequence length="195" mass="21234">MSQTSEPQHEGVVTVEKALSSESNGTDLIIGQESDPPSRQDIKAAQAESTQALPDDLIQVVEVPSYHESVITSPPAQEKPMIDMIKPEPPPQMVTPLAQLTDQPAHIDCPYCQQRSLTYVMKEGSSMQTMAAAVCCLFCGVITVCIPMLCHWFEDTTIFCSKCRKMVAKIPHDGTIQVNHMAGPPLVPSNFPGNV</sequence>
<dbReference type="EMBL" id="JAPEVB010000001">
    <property type="protein sequence ID" value="KAJ4397389.1"/>
    <property type="molecule type" value="Genomic_DNA"/>
</dbReference>
<gene>
    <name evidence="9" type="ORF">N0V93_001615</name>
</gene>
<evidence type="ECO:0000256" key="1">
    <source>
        <dbReference type="ARBA" id="ARBA00004170"/>
    </source>
</evidence>
<accession>A0A9W8Z2E1</accession>
<dbReference type="InterPro" id="IPR037519">
    <property type="entry name" value="LITAF_fam"/>
</dbReference>
<dbReference type="InterPro" id="IPR006629">
    <property type="entry name" value="LITAF"/>
</dbReference>
<reference evidence="9" key="1">
    <citation type="submission" date="2022-10" db="EMBL/GenBank/DDBJ databases">
        <title>Tapping the CABI collections for fungal endophytes: first genome assemblies for Collariella, Neodidymelliopsis, Ascochyta clinopodiicola, Didymella pomorum, Didymosphaeria variabile, Neocosmospora piperis and Neocucurbitaria cava.</title>
        <authorList>
            <person name="Hill R."/>
        </authorList>
    </citation>
    <scope>NUCLEOTIDE SEQUENCE</scope>
    <source>
        <strain evidence="9">IMI 355082</strain>
    </source>
</reference>
<dbReference type="PANTHER" id="PTHR23292:SF6">
    <property type="entry name" value="FI16602P1-RELATED"/>
    <property type="match status" value="1"/>
</dbReference>
<feature type="transmembrane region" description="Helical" evidence="7">
    <location>
        <begin position="131"/>
        <end position="154"/>
    </location>
</feature>
<keyword evidence="5 7" id="KW-0472">Membrane</keyword>
<keyword evidence="10" id="KW-1185">Reference proteome</keyword>
<evidence type="ECO:0000256" key="4">
    <source>
        <dbReference type="ARBA" id="ARBA00022833"/>
    </source>
</evidence>
<evidence type="ECO:0000256" key="2">
    <source>
        <dbReference type="ARBA" id="ARBA00005975"/>
    </source>
</evidence>
<dbReference type="AlphaFoldDB" id="A0A9W8Z2E1"/>
<keyword evidence="7" id="KW-1133">Transmembrane helix</keyword>
<proteinExistence type="inferred from homology"/>
<evidence type="ECO:0000256" key="3">
    <source>
        <dbReference type="ARBA" id="ARBA00022723"/>
    </source>
</evidence>
<dbReference type="SMART" id="SM00714">
    <property type="entry name" value="LITAF"/>
    <property type="match status" value="1"/>
</dbReference>
<comment type="similarity">
    <text evidence="2">Belongs to the CDIP1/LITAF family.</text>
</comment>
<keyword evidence="3" id="KW-0479">Metal-binding</keyword>
<keyword evidence="7" id="KW-0812">Transmembrane</keyword>
<protein>
    <recommendedName>
        <fullName evidence="8">LITAF domain-containing protein</fullName>
    </recommendedName>
</protein>
<evidence type="ECO:0000256" key="6">
    <source>
        <dbReference type="SAM" id="MobiDB-lite"/>
    </source>
</evidence>
<dbReference type="OrthoDB" id="5599753at2759"/>
<evidence type="ECO:0000313" key="9">
    <source>
        <dbReference type="EMBL" id="KAJ4397389.1"/>
    </source>
</evidence>
<evidence type="ECO:0000256" key="5">
    <source>
        <dbReference type="ARBA" id="ARBA00023136"/>
    </source>
</evidence>
<dbReference type="GO" id="GO:0016020">
    <property type="term" value="C:membrane"/>
    <property type="evidence" value="ECO:0007669"/>
    <property type="project" value="UniProtKB-SubCell"/>
</dbReference>
<dbReference type="PROSITE" id="PS51837">
    <property type="entry name" value="LITAF"/>
    <property type="match status" value="1"/>
</dbReference>
<keyword evidence="4" id="KW-0862">Zinc</keyword>
<dbReference type="GO" id="GO:0008270">
    <property type="term" value="F:zinc ion binding"/>
    <property type="evidence" value="ECO:0007669"/>
    <property type="project" value="TreeGrafter"/>
</dbReference>
<dbReference type="Pfam" id="PF10601">
    <property type="entry name" value="zf-LITAF-like"/>
    <property type="match status" value="1"/>
</dbReference>
<dbReference type="Proteomes" id="UP001140453">
    <property type="component" value="Unassembled WGS sequence"/>
</dbReference>
<name>A0A9W8Z2E1_9PEZI</name>
<organism evidence="9 10">
    <name type="scientific">Gnomoniopsis smithogilvyi</name>
    <dbReference type="NCBI Taxonomy" id="1191159"/>
    <lineage>
        <taxon>Eukaryota</taxon>
        <taxon>Fungi</taxon>
        <taxon>Dikarya</taxon>
        <taxon>Ascomycota</taxon>
        <taxon>Pezizomycotina</taxon>
        <taxon>Sordariomycetes</taxon>
        <taxon>Sordariomycetidae</taxon>
        <taxon>Diaporthales</taxon>
        <taxon>Gnomoniaceae</taxon>
        <taxon>Gnomoniopsis</taxon>
    </lineage>
</organism>
<dbReference type="PANTHER" id="PTHR23292">
    <property type="entry name" value="LIPOPOLYSACCHARIDE-INDUCED TUMOR NECROSIS FACTOR-ALPHA FACTOR"/>
    <property type="match status" value="1"/>
</dbReference>
<evidence type="ECO:0000259" key="8">
    <source>
        <dbReference type="PROSITE" id="PS51837"/>
    </source>
</evidence>
<evidence type="ECO:0000256" key="7">
    <source>
        <dbReference type="SAM" id="Phobius"/>
    </source>
</evidence>
<comment type="subcellular location">
    <subcellularLocation>
        <location evidence="1">Membrane</location>
        <topology evidence="1">Peripheral membrane protein</topology>
    </subcellularLocation>
</comment>
<evidence type="ECO:0000313" key="10">
    <source>
        <dbReference type="Proteomes" id="UP001140453"/>
    </source>
</evidence>
<comment type="caution">
    <text evidence="9">The sequence shown here is derived from an EMBL/GenBank/DDBJ whole genome shotgun (WGS) entry which is preliminary data.</text>
</comment>
<feature type="region of interest" description="Disordered" evidence="6">
    <location>
        <begin position="1"/>
        <end position="50"/>
    </location>
</feature>
<feature type="domain" description="LITAF" evidence="8">
    <location>
        <begin position="89"/>
        <end position="172"/>
    </location>
</feature>